<gene>
    <name evidence="1" type="ORF">D8Y23_08335</name>
</gene>
<comment type="caution">
    <text evidence="1">The sequence shown here is derived from an EMBL/GenBank/DDBJ whole genome shotgun (WGS) entry which is preliminary data.</text>
</comment>
<dbReference type="OrthoDB" id="5067263at2"/>
<protein>
    <submittedName>
        <fullName evidence="1">Uncharacterized protein</fullName>
    </submittedName>
</protein>
<dbReference type="Proteomes" id="UP000285970">
    <property type="component" value="Unassembled WGS sequence"/>
</dbReference>
<evidence type="ECO:0000313" key="2">
    <source>
        <dbReference type="Proteomes" id="UP000285970"/>
    </source>
</evidence>
<sequence>MDDNGILDMWAHRAGFPSPLRPGDATRGWWNPETALAVRRSADSTWHVDIENRGARTEEAILETEEDANRFLLMRFGVLWRLEQGLEDCFPVRADPGVVIIEEESMYSVRWNGRRAAIAAKRQAIRYSHVVDEPLSRISARLLS</sequence>
<reference evidence="1 2" key="1">
    <citation type="journal article" date="2018" name="Front. Microbiol.">
        <title>Novel Insights Into Bacterial Dimethylsulfoniopropionate Catabolism in the East China Sea.</title>
        <authorList>
            <person name="Liu J."/>
            <person name="Liu J."/>
            <person name="Zhang S.H."/>
            <person name="Liang J."/>
            <person name="Lin H."/>
            <person name="Song D."/>
            <person name="Yang G.P."/>
            <person name="Todd J.D."/>
            <person name="Zhang X.H."/>
        </authorList>
    </citation>
    <scope>NUCLEOTIDE SEQUENCE [LARGE SCALE GENOMIC DNA]</scope>
    <source>
        <strain evidence="1 2">ZYFD042</strain>
    </source>
</reference>
<dbReference type="EMBL" id="RBZY01000025">
    <property type="protein sequence ID" value="RWR19102.1"/>
    <property type="molecule type" value="Genomic_DNA"/>
</dbReference>
<accession>A0A3S4LZA1</accession>
<evidence type="ECO:0000313" key="1">
    <source>
        <dbReference type="EMBL" id="RWR19102.1"/>
    </source>
</evidence>
<dbReference type="AlphaFoldDB" id="A0A3S4LZA1"/>
<dbReference type="RefSeq" id="WP_128217688.1">
    <property type="nucleotide sequence ID" value="NZ_RBZY01000025.1"/>
</dbReference>
<proteinExistence type="predicted"/>
<name>A0A3S4LZA1_9MICO</name>
<organism evidence="1 2">
    <name type="scientific">Microbacterium enclense</name>
    <dbReference type="NCBI Taxonomy" id="993073"/>
    <lineage>
        <taxon>Bacteria</taxon>
        <taxon>Bacillati</taxon>
        <taxon>Actinomycetota</taxon>
        <taxon>Actinomycetes</taxon>
        <taxon>Micrococcales</taxon>
        <taxon>Microbacteriaceae</taxon>
        <taxon>Microbacterium</taxon>
    </lineage>
</organism>